<dbReference type="SUPFAM" id="SSF56726">
    <property type="entry name" value="DNA topoisomerase IV, alpha subunit"/>
    <property type="match status" value="1"/>
</dbReference>
<dbReference type="Proteomes" id="UP001294444">
    <property type="component" value="Unassembled WGS sequence"/>
</dbReference>
<comment type="caution">
    <text evidence="3">The sequence shown here is derived from an EMBL/GenBank/DDBJ whole genome shotgun (WGS) entry which is preliminary data.</text>
</comment>
<name>A0AAJ4XPL1_9BASI</name>
<evidence type="ECO:0000313" key="3">
    <source>
        <dbReference type="EMBL" id="SNX86170.1"/>
    </source>
</evidence>
<dbReference type="AlphaFoldDB" id="A0AAJ4XPL1"/>
<dbReference type="InterPro" id="IPR002815">
    <property type="entry name" value="Spo11/TopoVI_A"/>
</dbReference>
<feature type="domain" description="Topoisomerase 6 subunit A/Spo11 TOPRIM" evidence="2">
    <location>
        <begin position="102"/>
        <end position="272"/>
    </location>
</feature>
<dbReference type="GO" id="GO:0000706">
    <property type="term" value="P:meiotic DNA double-strand break processing"/>
    <property type="evidence" value="ECO:0007669"/>
    <property type="project" value="TreeGrafter"/>
</dbReference>
<dbReference type="GO" id="GO:0042138">
    <property type="term" value="P:meiotic DNA double-strand break formation"/>
    <property type="evidence" value="ECO:0007669"/>
    <property type="project" value="TreeGrafter"/>
</dbReference>
<comment type="caution">
    <text evidence="1">Lacks conserved residue(s) required for the propagation of feature annotation.</text>
</comment>
<keyword evidence="4" id="KW-1185">Reference proteome</keyword>
<sequence length="295" mass="32986">MHVFASQQASDRTIDRVVSLLNCTNRVELGIVASPRGLISGPLTLISTSSTGETIQCSTGVTTLIPVDITYNVNSGDRWKVELDCTTFHNQNDLGDNHHHLVVVVEKEAVFKHLVQNLDLISSSSNKEVNWWEKVIFLTGKGYPDHATKALVKLLSQAKCSRGQKGNVRIIGIFDGDPYGVDIHDCYTEVVEWIGIDPEEFLKNQMDSCHSKSSSSSSLIPLRNDEREIAVRLLRNFKLAQRNGEKGAKTRLTNMLLMGYKVEIEAAYKFDHHHDNGKMGLKGYLEHKLFPLPPC</sequence>
<dbReference type="Gene3D" id="3.40.1360.10">
    <property type="match status" value="1"/>
</dbReference>
<organism evidence="3 4">
    <name type="scientific">Melanopsichium pennsylvanicum</name>
    <dbReference type="NCBI Taxonomy" id="63383"/>
    <lineage>
        <taxon>Eukaryota</taxon>
        <taxon>Fungi</taxon>
        <taxon>Dikarya</taxon>
        <taxon>Basidiomycota</taxon>
        <taxon>Ustilaginomycotina</taxon>
        <taxon>Ustilaginomycetes</taxon>
        <taxon>Ustilaginales</taxon>
        <taxon>Ustilaginaceae</taxon>
        <taxon>Melanopsichium</taxon>
    </lineage>
</organism>
<evidence type="ECO:0000256" key="1">
    <source>
        <dbReference type="PROSITE-ProRule" id="PRU01385"/>
    </source>
</evidence>
<comment type="similarity">
    <text evidence="1">Belongs to the TOP6A family.</text>
</comment>
<evidence type="ECO:0000259" key="2">
    <source>
        <dbReference type="Pfam" id="PF21180"/>
    </source>
</evidence>
<dbReference type="PANTHER" id="PTHR10848">
    <property type="entry name" value="MEIOTIC RECOMBINATION PROTEIN SPO11"/>
    <property type="match status" value="1"/>
</dbReference>
<dbReference type="InterPro" id="IPR036078">
    <property type="entry name" value="Spo11/TopoVI_A_sf"/>
</dbReference>
<dbReference type="PANTHER" id="PTHR10848:SF0">
    <property type="entry name" value="MEIOTIC RECOMBINATION PROTEIN SPO11"/>
    <property type="match status" value="1"/>
</dbReference>
<proteinExistence type="inferred from homology"/>
<dbReference type="GO" id="GO:0003677">
    <property type="term" value="F:DNA binding"/>
    <property type="evidence" value="ECO:0007669"/>
    <property type="project" value="UniProtKB-UniRule"/>
</dbReference>
<keyword evidence="1" id="KW-0238">DNA-binding</keyword>
<dbReference type="InterPro" id="IPR034136">
    <property type="entry name" value="TOPRIM_Topo6A/Spo11"/>
</dbReference>
<reference evidence="3" key="1">
    <citation type="submission" date="2023-10" db="EMBL/GenBank/DDBJ databases">
        <authorList>
            <person name="Guldener U."/>
        </authorList>
    </citation>
    <scope>NUCLEOTIDE SEQUENCE</scope>
    <source>
        <strain evidence="3">Mp4</strain>
    </source>
</reference>
<dbReference type="PROSITE" id="PS52041">
    <property type="entry name" value="TOPO_IIB"/>
    <property type="match status" value="1"/>
</dbReference>
<protein>
    <submittedName>
        <fullName evidence="3">Related to meiotic recombination protein SPO11</fullName>
    </submittedName>
</protein>
<dbReference type="GO" id="GO:0000228">
    <property type="term" value="C:nuclear chromosome"/>
    <property type="evidence" value="ECO:0007669"/>
    <property type="project" value="TreeGrafter"/>
</dbReference>
<dbReference type="EMBL" id="OAPG01000013">
    <property type="protein sequence ID" value="SNX86170.1"/>
    <property type="molecule type" value="Genomic_DNA"/>
</dbReference>
<dbReference type="Pfam" id="PF21180">
    <property type="entry name" value="TOP6A-Spo11_Toprim"/>
    <property type="match status" value="1"/>
</dbReference>
<dbReference type="GO" id="GO:0007131">
    <property type="term" value="P:reciprocal meiotic recombination"/>
    <property type="evidence" value="ECO:0007669"/>
    <property type="project" value="TreeGrafter"/>
</dbReference>
<evidence type="ECO:0000313" key="4">
    <source>
        <dbReference type="Proteomes" id="UP001294444"/>
    </source>
</evidence>
<accession>A0AAJ4XPL1</accession>
<gene>
    <name evidence="3" type="ORF">MEPE_04879</name>
</gene>
<dbReference type="GO" id="GO:0003918">
    <property type="term" value="F:DNA topoisomerase type II (double strand cut, ATP-hydrolyzing) activity"/>
    <property type="evidence" value="ECO:0007669"/>
    <property type="project" value="InterPro"/>
</dbReference>